<dbReference type="InterPro" id="IPR011708">
    <property type="entry name" value="DNA_pol3_alpha_NTPase_dom"/>
</dbReference>
<keyword evidence="13" id="KW-1185">Reference proteome</keyword>
<dbReference type="InterPro" id="IPR004013">
    <property type="entry name" value="PHP_dom"/>
</dbReference>
<dbReference type="Pfam" id="PF07733">
    <property type="entry name" value="DNA_pol3_alpha"/>
    <property type="match status" value="1"/>
</dbReference>
<evidence type="ECO:0000256" key="2">
    <source>
        <dbReference type="ARBA" id="ARBA00022490"/>
    </source>
</evidence>
<evidence type="ECO:0000256" key="9">
    <source>
        <dbReference type="ARBA" id="ARBA00049244"/>
    </source>
</evidence>
<dbReference type="OrthoDB" id="9803237at2"/>
<evidence type="ECO:0000256" key="6">
    <source>
        <dbReference type="ARBA" id="ARBA00022763"/>
    </source>
</evidence>
<dbReference type="Pfam" id="PF17657">
    <property type="entry name" value="DNA_pol3_finger"/>
    <property type="match status" value="1"/>
</dbReference>
<evidence type="ECO:0000313" key="13">
    <source>
        <dbReference type="Proteomes" id="UP000319213"/>
    </source>
</evidence>
<dbReference type="Gene3D" id="3.20.20.140">
    <property type="entry name" value="Metal-dependent hydrolases"/>
    <property type="match status" value="1"/>
</dbReference>
<dbReference type="Gene3D" id="1.10.150.870">
    <property type="match status" value="1"/>
</dbReference>
<dbReference type="AlphaFoldDB" id="A0A543IUZ6"/>
<sequence>MVTTPDIAAPDASAFAEALPGPFPHLHVASAYSLRYGTAFPADLVRRAAEHGADMLALTDRDGLYGAIKHVAACHEAGIGPIAGADLALAGGGDREDRVVVLARSEGWPQLCRLVTAAHHFGERGEPRVTPELVGEHAPGLFVLLGPGSDVGRAVALRRDQEARALLDRWRAAAGDAVVVELVDRYGPREASNATRMLALAEAAGVPAVLTNAVRFLDPADHRIGHVLDSARHLLPLHSRHLERSTSHAYLKTGAEMALVARRICGGDAERMARLFAVTRRIARRCVLDPVEILALRADPPRLHLPEVGGDPVGLLRRRCADGLRERGLERSKQARRRLAEELDVIERKGLSGYFVAVAGITDMIRGMGVRCAIRGSGAGSLVTYLLRIGEVNPLEHGLLMERFLAESRVGLPDIDIDVESARRLDCYRAIRDRYGEARVACVSMMETYRARSAIRDVGMALGLPPHEVDVIAKAFPHVRARQIRAALSDLPELRQSGLNDRLLETAFRLAERLDGLPRHIALHPCGVLVGNAGLRDRTPVERSLLGFPMSQFDKDDVEEAGLLKLDVLGVRMQSALAYAVAEIERVDGERVDLDAIPHDDAATYEMIREARTIGCFQIESPGQRELVAKLEPRTLHDLIVDISLFRPGPVNSDMVTPYLETRHGWRPPRYPHPSLRPVLEETGGVVVFHEQVLRIIDVMTGKGLSEAERVRRGLSDPESRARMREWFFANLRPEYTREEAEEAWRVLDAFGAFGFCKAHAAAFALPTYQSAWLKRHHTAAFLAGVLTHEPGMYPPRVILDEARRCGVAVLPLDVNRSDRTWRVERVPPAAGYGAAPPVGRPPLSRPGYGLRVPLSAVKGISEAEIDRILAGRPYTSLADFWERARPSRPVAERIVEVGGFDALHGLRPGGPRWRPGHLTRRDLIAQVGALERASSGVAESQLAMGFTERVPPGELPEMTEAEVVEAELEILGLDVSRHVIAFYDELLDALGVTRARDLLRCRNGAEILVAGVKVATQTPAVRSGQRVIFTTLEDSTGPVDLTFFESVQGRCAATVFGSWLLAARGVVRRTGARAVSVRAIDCWNLVDLDQARREGGMDAVRALMRASRPAGSAGVGGTSIAYPNGYRLSPYADVGPAPGPTRPPRRMWHASGGSSGPTVRPGGVR</sequence>
<proteinExistence type="predicted"/>
<accession>A0A543IUZ6</accession>
<dbReference type="GO" id="GO:0006281">
    <property type="term" value="P:DNA repair"/>
    <property type="evidence" value="ECO:0007669"/>
    <property type="project" value="UniProtKB-KW"/>
</dbReference>
<keyword evidence="7" id="KW-0239">DNA-directed DNA polymerase</keyword>
<dbReference type="GO" id="GO:0006260">
    <property type="term" value="P:DNA replication"/>
    <property type="evidence" value="ECO:0007669"/>
    <property type="project" value="UniProtKB-KW"/>
</dbReference>
<name>A0A543IUZ6_9ACTN</name>
<dbReference type="PANTHER" id="PTHR32294">
    <property type="entry name" value="DNA POLYMERASE III SUBUNIT ALPHA"/>
    <property type="match status" value="1"/>
</dbReference>
<dbReference type="InterPro" id="IPR016195">
    <property type="entry name" value="Pol/histidinol_Pase-like"/>
</dbReference>
<reference evidence="12 13" key="1">
    <citation type="submission" date="2019-06" db="EMBL/GenBank/DDBJ databases">
        <title>Sequencing the genomes of 1000 actinobacteria strains.</title>
        <authorList>
            <person name="Klenk H.-P."/>
        </authorList>
    </citation>
    <scope>NUCLEOTIDE SEQUENCE [LARGE SCALE GENOMIC DNA]</scope>
    <source>
        <strain evidence="12 13">DSM 43186</strain>
    </source>
</reference>
<dbReference type="CDD" id="cd04485">
    <property type="entry name" value="DnaE_OBF"/>
    <property type="match status" value="1"/>
</dbReference>
<evidence type="ECO:0000256" key="10">
    <source>
        <dbReference type="SAM" id="MobiDB-lite"/>
    </source>
</evidence>
<evidence type="ECO:0000256" key="3">
    <source>
        <dbReference type="ARBA" id="ARBA00022679"/>
    </source>
</evidence>
<dbReference type="Proteomes" id="UP000319213">
    <property type="component" value="Unassembled WGS sequence"/>
</dbReference>
<keyword evidence="2" id="KW-0963">Cytoplasm</keyword>
<dbReference type="PANTHER" id="PTHR32294:SF4">
    <property type="entry name" value="ERROR-PRONE DNA POLYMERASE"/>
    <property type="match status" value="1"/>
</dbReference>
<dbReference type="SUPFAM" id="SSF89550">
    <property type="entry name" value="PHP domain-like"/>
    <property type="match status" value="1"/>
</dbReference>
<dbReference type="Pfam" id="PF02811">
    <property type="entry name" value="PHP"/>
    <property type="match status" value="1"/>
</dbReference>
<keyword evidence="4" id="KW-0548">Nucleotidyltransferase</keyword>
<protein>
    <recommendedName>
        <fullName evidence="1">DNA-directed DNA polymerase</fullName>
        <ecNumber evidence="1">2.7.7.7</ecNumber>
    </recommendedName>
</protein>
<evidence type="ECO:0000256" key="5">
    <source>
        <dbReference type="ARBA" id="ARBA00022705"/>
    </source>
</evidence>
<comment type="catalytic activity">
    <reaction evidence="9">
        <text>DNA(n) + a 2'-deoxyribonucleoside 5'-triphosphate = DNA(n+1) + diphosphate</text>
        <dbReference type="Rhea" id="RHEA:22508"/>
        <dbReference type="Rhea" id="RHEA-COMP:17339"/>
        <dbReference type="Rhea" id="RHEA-COMP:17340"/>
        <dbReference type="ChEBI" id="CHEBI:33019"/>
        <dbReference type="ChEBI" id="CHEBI:61560"/>
        <dbReference type="ChEBI" id="CHEBI:173112"/>
        <dbReference type="EC" id="2.7.7.7"/>
    </reaction>
</comment>
<dbReference type="InterPro" id="IPR004805">
    <property type="entry name" value="DnaE2/DnaE/PolC"/>
</dbReference>
<dbReference type="RefSeq" id="WP_142258569.1">
    <property type="nucleotide sequence ID" value="NZ_BMPV01000006.1"/>
</dbReference>
<evidence type="ECO:0000256" key="1">
    <source>
        <dbReference type="ARBA" id="ARBA00012417"/>
    </source>
</evidence>
<organism evidence="12 13">
    <name type="scientific">Thermopolyspora flexuosa</name>
    <dbReference type="NCBI Taxonomy" id="103836"/>
    <lineage>
        <taxon>Bacteria</taxon>
        <taxon>Bacillati</taxon>
        <taxon>Actinomycetota</taxon>
        <taxon>Actinomycetes</taxon>
        <taxon>Streptosporangiales</taxon>
        <taxon>Streptosporangiaceae</taxon>
        <taxon>Thermopolyspora</taxon>
    </lineage>
</organism>
<dbReference type="NCBIfam" id="TIGR00594">
    <property type="entry name" value="polc"/>
    <property type="match status" value="1"/>
</dbReference>
<dbReference type="EC" id="2.7.7.7" evidence="1"/>
<comment type="caution">
    <text evidence="12">The sequence shown here is derived from an EMBL/GenBank/DDBJ whole genome shotgun (WGS) entry which is preliminary data.</text>
</comment>
<dbReference type="InterPro" id="IPR041931">
    <property type="entry name" value="DNA_pol3_alpha_thumb_dom"/>
</dbReference>
<dbReference type="Gene3D" id="1.10.10.1600">
    <property type="entry name" value="Bacterial DNA polymerase III alpha subunit, thumb domain"/>
    <property type="match status" value="1"/>
</dbReference>
<keyword evidence="6" id="KW-0227">DNA damage</keyword>
<keyword evidence="8" id="KW-0234">DNA repair</keyword>
<keyword evidence="5" id="KW-0235">DNA replication</keyword>
<dbReference type="SMART" id="SM00481">
    <property type="entry name" value="POLIIIAc"/>
    <property type="match status" value="1"/>
</dbReference>
<feature type="domain" description="Polymerase/histidinol phosphatase N-terminal" evidence="11">
    <location>
        <begin position="24"/>
        <end position="91"/>
    </location>
</feature>
<gene>
    <name evidence="12" type="ORF">FHX40_1060</name>
</gene>
<dbReference type="InterPro" id="IPR040982">
    <property type="entry name" value="DNA_pol3_finger"/>
</dbReference>
<dbReference type="GO" id="GO:0008408">
    <property type="term" value="F:3'-5' exonuclease activity"/>
    <property type="evidence" value="ECO:0007669"/>
    <property type="project" value="InterPro"/>
</dbReference>
<dbReference type="GO" id="GO:0003887">
    <property type="term" value="F:DNA-directed DNA polymerase activity"/>
    <property type="evidence" value="ECO:0007669"/>
    <property type="project" value="UniProtKB-KW"/>
</dbReference>
<feature type="region of interest" description="Disordered" evidence="10">
    <location>
        <begin position="1134"/>
        <end position="1166"/>
    </location>
</feature>
<evidence type="ECO:0000256" key="4">
    <source>
        <dbReference type="ARBA" id="ARBA00022695"/>
    </source>
</evidence>
<evidence type="ECO:0000256" key="8">
    <source>
        <dbReference type="ARBA" id="ARBA00023204"/>
    </source>
</evidence>
<keyword evidence="3" id="KW-0808">Transferase</keyword>
<dbReference type="InterPro" id="IPR003141">
    <property type="entry name" value="Pol/His_phosphatase_N"/>
</dbReference>
<evidence type="ECO:0000256" key="7">
    <source>
        <dbReference type="ARBA" id="ARBA00022932"/>
    </source>
</evidence>
<evidence type="ECO:0000259" key="11">
    <source>
        <dbReference type="SMART" id="SM00481"/>
    </source>
</evidence>
<dbReference type="EMBL" id="VFPQ01000001">
    <property type="protein sequence ID" value="TQM74389.1"/>
    <property type="molecule type" value="Genomic_DNA"/>
</dbReference>
<evidence type="ECO:0000313" key="12">
    <source>
        <dbReference type="EMBL" id="TQM74389.1"/>
    </source>
</evidence>
<dbReference type="InterPro" id="IPR029460">
    <property type="entry name" value="DNAPol_HHH"/>
</dbReference>
<dbReference type="Pfam" id="PF14579">
    <property type="entry name" value="HHH_6"/>
    <property type="match status" value="1"/>
</dbReference>